<evidence type="ECO:0000313" key="2">
    <source>
        <dbReference type="EMBL" id="MDT0632749.1"/>
    </source>
</evidence>
<dbReference type="RefSeq" id="WP_311664939.1">
    <property type="nucleotide sequence ID" value="NZ_JAVRHT010000036.1"/>
</dbReference>
<evidence type="ECO:0000259" key="1">
    <source>
        <dbReference type="Pfam" id="PF16242"/>
    </source>
</evidence>
<dbReference type="Gene3D" id="2.30.110.10">
    <property type="entry name" value="Electron Transport, Fmn-binding Protein, Chain A"/>
    <property type="match status" value="1"/>
</dbReference>
<dbReference type="Proteomes" id="UP001267426">
    <property type="component" value="Unassembled WGS sequence"/>
</dbReference>
<feature type="domain" description="General stress protein FMN-binding split barrel" evidence="1">
    <location>
        <begin position="13"/>
        <end position="158"/>
    </location>
</feature>
<dbReference type="PANTHER" id="PTHR34818">
    <property type="entry name" value="PROTEIN BLI-3"/>
    <property type="match status" value="1"/>
</dbReference>
<dbReference type="InterPro" id="IPR038725">
    <property type="entry name" value="YdaG_split_barrel_FMN-bd"/>
</dbReference>
<proteinExistence type="predicted"/>
<keyword evidence="3" id="KW-1185">Reference proteome</keyword>
<dbReference type="InterPro" id="IPR052917">
    <property type="entry name" value="Stress-Dev_Protein"/>
</dbReference>
<reference evidence="2 3" key="1">
    <citation type="submission" date="2023-09" db="EMBL/GenBank/DDBJ databases">
        <authorList>
            <person name="Rey-Velasco X."/>
        </authorList>
    </citation>
    <scope>NUCLEOTIDE SEQUENCE [LARGE SCALE GENOMIC DNA]</scope>
    <source>
        <strain evidence="2 3">F394</strain>
    </source>
</reference>
<protein>
    <submittedName>
        <fullName evidence="2">Pyridoxamine 5'-phosphate oxidase family protein</fullName>
    </submittedName>
</protein>
<comment type="caution">
    <text evidence="2">The sequence shown here is derived from an EMBL/GenBank/DDBJ whole genome shotgun (WGS) entry which is preliminary data.</text>
</comment>
<gene>
    <name evidence="2" type="ORF">RM540_13390</name>
</gene>
<sequence length="172" mass="19534">MSAPTRPPADRAEQIEKLADLIEDIRICMLTTVDTDGKPWSRPMAVQEVRFGGDLWFFTRDDSEKVEHVERNRKVGVAFARPDHQDYVTMAGTALVVKDKRKAEELWSKPLEAWFPKGIDDPHLRLLKVEVERAEYWDSPSSPVVYALGFLKAKITGEPARDVGENEKVDLG</sequence>
<dbReference type="Pfam" id="PF16242">
    <property type="entry name" value="Pyrid_ox_like"/>
    <property type="match status" value="1"/>
</dbReference>
<dbReference type="EMBL" id="JAVRHT010000036">
    <property type="protein sequence ID" value="MDT0632749.1"/>
    <property type="molecule type" value="Genomic_DNA"/>
</dbReference>
<organism evidence="2 3">
    <name type="scientific">Rubrivirga litoralis</name>
    <dbReference type="NCBI Taxonomy" id="3075598"/>
    <lineage>
        <taxon>Bacteria</taxon>
        <taxon>Pseudomonadati</taxon>
        <taxon>Rhodothermota</taxon>
        <taxon>Rhodothermia</taxon>
        <taxon>Rhodothermales</taxon>
        <taxon>Rubricoccaceae</taxon>
        <taxon>Rubrivirga</taxon>
    </lineage>
</organism>
<dbReference type="PANTHER" id="PTHR34818:SF1">
    <property type="entry name" value="PROTEIN BLI-3"/>
    <property type="match status" value="1"/>
</dbReference>
<dbReference type="SUPFAM" id="SSF50475">
    <property type="entry name" value="FMN-binding split barrel"/>
    <property type="match status" value="1"/>
</dbReference>
<evidence type="ECO:0000313" key="3">
    <source>
        <dbReference type="Proteomes" id="UP001267426"/>
    </source>
</evidence>
<name>A0ABU3BTZ1_9BACT</name>
<dbReference type="InterPro" id="IPR012349">
    <property type="entry name" value="Split_barrel_FMN-bd"/>
</dbReference>
<accession>A0ABU3BTZ1</accession>